<evidence type="ECO:0000256" key="2">
    <source>
        <dbReference type="ARBA" id="ARBA00023140"/>
    </source>
</evidence>
<organism evidence="4">
    <name type="scientific">Lutzomyia longipalpis</name>
    <name type="common">Sand fly</name>
    <dbReference type="NCBI Taxonomy" id="7200"/>
    <lineage>
        <taxon>Eukaryota</taxon>
        <taxon>Metazoa</taxon>
        <taxon>Ecdysozoa</taxon>
        <taxon>Arthropoda</taxon>
        <taxon>Hexapoda</taxon>
        <taxon>Insecta</taxon>
        <taxon>Pterygota</taxon>
        <taxon>Neoptera</taxon>
        <taxon>Endopterygota</taxon>
        <taxon>Diptera</taxon>
        <taxon>Nematocera</taxon>
        <taxon>Psychodoidea</taxon>
        <taxon>Psychodidae</taxon>
        <taxon>Lutzomyia</taxon>
        <taxon>Lutzomyia</taxon>
    </lineage>
</organism>
<dbReference type="EMBL" id="GITU01002846">
    <property type="protein sequence ID" value="MBC1171549.1"/>
    <property type="molecule type" value="Transcribed_RNA"/>
</dbReference>
<evidence type="ECO:0000256" key="3">
    <source>
        <dbReference type="ARBA" id="ARBA00023235"/>
    </source>
</evidence>
<dbReference type="Gene3D" id="3.90.226.10">
    <property type="entry name" value="2-enoyl-CoA Hydratase, Chain A, domain 1"/>
    <property type="match status" value="1"/>
</dbReference>
<dbReference type="InterPro" id="IPR051053">
    <property type="entry name" value="ECH/Chromodomain_protein"/>
</dbReference>
<reference evidence="4" key="1">
    <citation type="journal article" date="2020" name="BMC">
        <title>Leishmania infection induces a limited differential gene expression in the sand fly midgut.</title>
        <authorList>
            <person name="Coutinho-Abreu I.V."/>
            <person name="Serafim T.D."/>
            <person name="Meneses C."/>
            <person name="Kamhawi S."/>
            <person name="Oliveira F."/>
            <person name="Valenzuela J.G."/>
        </authorList>
    </citation>
    <scope>NUCLEOTIDE SEQUENCE</scope>
    <source>
        <strain evidence="4">Jacobina</strain>
        <tissue evidence="4">Midgut</tissue>
    </source>
</reference>
<keyword evidence="3 4" id="KW-0413">Isomerase</keyword>
<dbReference type="GO" id="GO:0004165">
    <property type="term" value="F:delta(3)-delta(2)-enoyl-CoA isomerase activity"/>
    <property type="evidence" value="ECO:0007669"/>
    <property type="project" value="UniProtKB-ARBA"/>
</dbReference>
<dbReference type="Gene3D" id="1.10.12.10">
    <property type="entry name" value="Lyase 2-enoyl-coa Hydratase, Chain A, domain 2"/>
    <property type="match status" value="1"/>
</dbReference>
<dbReference type="InterPro" id="IPR001753">
    <property type="entry name" value="Enoyl-CoA_hydra/iso"/>
</dbReference>
<dbReference type="GO" id="GO:0005777">
    <property type="term" value="C:peroxisome"/>
    <property type="evidence" value="ECO:0007669"/>
    <property type="project" value="UniProtKB-SubCell"/>
</dbReference>
<dbReference type="PANTHER" id="PTHR43684">
    <property type="match status" value="1"/>
</dbReference>
<dbReference type="VEuPathDB" id="VectorBase:LLONM1_003147"/>
<accession>A0A7G3AH17</accession>
<dbReference type="SUPFAM" id="SSF52096">
    <property type="entry name" value="ClpP/crotonase"/>
    <property type="match status" value="1"/>
</dbReference>
<dbReference type="Pfam" id="PF00378">
    <property type="entry name" value="ECH_1"/>
    <property type="match status" value="1"/>
</dbReference>
<evidence type="ECO:0000256" key="1">
    <source>
        <dbReference type="ARBA" id="ARBA00004275"/>
    </source>
</evidence>
<proteinExistence type="predicted"/>
<sequence>MSVIQIENRGRLRILTINNIKKRNALNRQGYLDLTKALLDADKDDTVSVLAITGAGNFYSSGNDIAGAFSDPIPEEERKAILTNLVKAFYTFSKLLIAVVNGPCIGISATTAALCDVIYAEKDAYFYTPFTSLGLCAEGCSSVTFPRILGKSKANEMLLLNHKLTAQEALQFNFVSEVFSMKDLNTKIWPRIEGFAKLPYKSIITTKSLIKRFETEELDAANIVENEALGERITSEECIQAAMEFMQKKIKSSL</sequence>
<dbReference type="InterPro" id="IPR029045">
    <property type="entry name" value="ClpP/crotonase-like_dom_sf"/>
</dbReference>
<name>A0A7G3AH17_LUTLO</name>
<dbReference type="InterPro" id="IPR014748">
    <property type="entry name" value="Enoyl-CoA_hydra_C"/>
</dbReference>
<dbReference type="PANTHER" id="PTHR43684:SF1">
    <property type="entry name" value="ENOYL-COA DELTA ISOMERASE 2"/>
    <property type="match status" value="1"/>
</dbReference>
<protein>
    <submittedName>
        <fullName evidence="4">Putative enoyl-coa delta isomerase 2</fullName>
    </submittedName>
</protein>
<keyword evidence="2" id="KW-0576">Peroxisome</keyword>
<dbReference type="AlphaFoldDB" id="A0A7G3AH17"/>
<comment type="subcellular location">
    <subcellularLocation>
        <location evidence="1">Peroxisome</location>
    </subcellularLocation>
</comment>
<dbReference type="CDD" id="cd06558">
    <property type="entry name" value="crotonase-like"/>
    <property type="match status" value="1"/>
</dbReference>
<evidence type="ECO:0000313" key="4">
    <source>
        <dbReference type="EMBL" id="MBC1171549.1"/>
    </source>
</evidence>